<evidence type="ECO:0000313" key="5">
    <source>
        <dbReference type="EMBL" id="UUC44088.1"/>
    </source>
</evidence>
<sequence length="269" mass="31648">MQLLQKGQFFGETNRRLTLDGLTITDTEYTHEKVDWHYHENPYFTFILQGQVIETNRKETYHCSAGSLLFHNWDDAHYNIKPPGYTRGFHIEMEHDWFTKRDWNTHDLQGSFSVKDPDANLIFYQLFKESLLSDNLTSITTELLLLEALNTIKTQNKEMINTAPSWINPLRELLHEQDISEWTLSDLSELFSIHPVHLSRYFPKFFGCSLGEYIRKIKIKKALHLLSVRHKSLAAIALESGFSDQSHFNRCFKEQLGITPLHYRKFLQP</sequence>
<accession>A0ABY5IQN2</accession>
<name>A0ABY5IQN2_9FLAO</name>
<dbReference type="SUPFAM" id="SSF46689">
    <property type="entry name" value="Homeodomain-like"/>
    <property type="match status" value="2"/>
</dbReference>
<dbReference type="RefSeq" id="WP_256549758.1">
    <property type="nucleotide sequence ID" value="NZ_CP101751.1"/>
</dbReference>
<dbReference type="InterPro" id="IPR018062">
    <property type="entry name" value="HTH_AraC-typ_CS"/>
</dbReference>
<dbReference type="Pfam" id="PF02311">
    <property type="entry name" value="AraC_binding"/>
    <property type="match status" value="1"/>
</dbReference>
<proteinExistence type="predicted"/>
<dbReference type="PROSITE" id="PS01124">
    <property type="entry name" value="HTH_ARAC_FAMILY_2"/>
    <property type="match status" value="1"/>
</dbReference>
<evidence type="ECO:0000259" key="4">
    <source>
        <dbReference type="PROSITE" id="PS01124"/>
    </source>
</evidence>
<dbReference type="Gene3D" id="1.10.10.60">
    <property type="entry name" value="Homeodomain-like"/>
    <property type="match status" value="2"/>
</dbReference>
<protein>
    <submittedName>
        <fullName evidence="5">Helix-turn-helix transcriptional regulator</fullName>
    </submittedName>
</protein>
<dbReference type="PRINTS" id="PR00032">
    <property type="entry name" value="HTHARAC"/>
</dbReference>
<dbReference type="EMBL" id="CP101751">
    <property type="protein sequence ID" value="UUC44088.1"/>
    <property type="molecule type" value="Genomic_DNA"/>
</dbReference>
<dbReference type="PANTHER" id="PTHR43280:SF2">
    <property type="entry name" value="HTH-TYPE TRANSCRIPTIONAL REGULATOR EXSA"/>
    <property type="match status" value="1"/>
</dbReference>
<feature type="domain" description="HTH araC/xylS-type" evidence="4">
    <location>
        <begin position="168"/>
        <end position="266"/>
    </location>
</feature>
<evidence type="ECO:0000313" key="6">
    <source>
        <dbReference type="Proteomes" id="UP001059844"/>
    </source>
</evidence>
<keyword evidence="6" id="KW-1185">Reference proteome</keyword>
<evidence type="ECO:0000256" key="3">
    <source>
        <dbReference type="ARBA" id="ARBA00023163"/>
    </source>
</evidence>
<keyword evidence="2" id="KW-0238">DNA-binding</keyword>
<reference evidence="5" key="1">
    <citation type="submission" date="2022-07" db="EMBL/GenBank/DDBJ databases">
        <title>Isolation, identification, and degradation of a PFOSA degrading strain from sewage treatment plant.</title>
        <authorList>
            <person name="Zhang L."/>
            <person name="Huo Y."/>
        </authorList>
    </citation>
    <scope>NUCLEOTIDE SEQUENCE</scope>
    <source>
        <strain evidence="5">C1</strain>
    </source>
</reference>
<dbReference type="SMART" id="SM00342">
    <property type="entry name" value="HTH_ARAC"/>
    <property type="match status" value="1"/>
</dbReference>
<keyword evidence="3" id="KW-0804">Transcription</keyword>
<dbReference type="SUPFAM" id="SSF51215">
    <property type="entry name" value="Regulatory protein AraC"/>
    <property type="match status" value="1"/>
</dbReference>
<evidence type="ECO:0000256" key="1">
    <source>
        <dbReference type="ARBA" id="ARBA00023015"/>
    </source>
</evidence>
<dbReference type="InterPro" id="IPR018060">
    <property type="entry name" value="HTH_AraC"/>
</dbReference>
<keyword evidence="1" id="KW-0805">Transcription regulation</keyword>
<dbReference type="PROSITE" id="PS00041">
    <property type="entry name" value="HTH_ARAC_FAMILY_1"/>
    <property type="match status" value="1"/>
</dbReference>
<dbReference type="InterPro" id="IPR003313">
    <property type="entry name" value="AraC-bd"/>
</dbReference>
<dbReference type="Pfam" id="PF12833">
    <property type="entry name" value="HTH_18"/>
    <property type="match status" value="1"/>
</dbReference>
<organism evidence="5 6">
    <name type="scientific">Flavobacterium cerinum</name>
    <dbReference type="NCBI Taxonomy" id="2502784"/>
    <lineage>
        <taxon>Bacteria</taxon>
        <taxon>Pseudomonadati</taxon>
        <taxon>Bacteroidota</taxon>
        <taxon>Flavobacteriia</taxon>
        <taxon>Flavobacteriales</taxon>
        <taxon>Flavobacteriaceae</taxon>
        <taxon>Flavobacterium</taxon>
    </lineage>
</organism>
<dbReference type="PANTHER" id="PTHR43280">
    <property type="entry name" value="ARAC-FAMILY TRANSCRIPTIONAL REGULATOR"/>
    <property type="match status" value="1"/>
</dbReference>
<evidence type="ECO:0000256" key="2">
    <source>
        <dbReference type="ARBA" id="ARBA00023125"/>
    </source>
</evidence>
<dbReference type="InterPro" id="IPR009057">
    <property type="entry name" value="Homeodomain-like_sf"/>
</dbReference>
<dbReference type="InterPro" id="IPR020449">
    <property type="entry name" value="Tscrpt_reg_AraC-type_HTH"/>
</dbReference>
<dbReference type="Proteomes" id="UP001059844">
    <property type="component" value="Chromosome"/>
</dbReference>
<dbReference type="InterPro" id="IPR037923">
    <property type="entry name" value="HTH-like"/>
</dbReference>
<gene>
    <name evidence="5" type="ORF">NOX80_10635</name>
</gene>